<keyword evidence="5 11" id="KW-0810">Translation regulation</keyword>
<evidence type="ECO:0000256" key="7">
    <source>
        <dbReference type="ARBA" id="ARBA00022980"/>
    </source>
</evidence>
<proteinExistence type="inferred from homology"/>
<dbReference type="GO" id="GO:0006412">
    <property type="term" value="P:translation"/>
    <property type="evidence" value="ECO:0007669"/>
    <property type="project" value="UniProtKB-UniRule"/>
</dbReference>
<dbReference type="OrthoDB" id="9803740at2"/>
<evidence type="ECO:0000256" key="11">
    <source>
        <dbReference type="HAMAP-Rule" id="MF_01318"/>
    </source>
</evidence>
<dbReference type="PANTHER" id="PTHR36427">
    <property type="entry name" value="54S RIBOSOMAL PROTEIN L1, MITOCHONDRIAL"/>
    <property type="match status" value="1"/>
</dbReference>
<evidence type="ECO:0000256" key="3">
    <source>
        <dbReference type="ARBA" id="ARBA00022555"/>
    </source>
</evidence>
<evidence type="ECO:0000256" key="9">
    <source>
        <dbReference type="ARBA" id="ARBA00035241"/>
    </source>
</evidence>
<dbReference type="PROSITE" id="PS01199">
    <property type="entry name" value="RIBOSOMAL_L1"/>
    <property type="match status" value="1"/>
</dbReference>
<dbReference type="InterPro" id="IPR023674">
    <property type="entry name" value="Ribosomal_uL1-like"/>
</dbReference>
<dbReference type="GO" id="GO:0019843">
    <property type="term" value="F:rRNA binding"/>
    <property type="evidence" value="ECO:0007669"/>
    <property type="project" value="UniProtKB-UniRule"/>
</dbReference>
<evidence type="ECO:0000256" key="1">
    <source>
        <dbReference type="ARBA" id="ARBA00010531"/>
    </source>
</evidence>
<protein>
    <recommendedName>
        <fullName evidence="9 11">Large ribosomal subunit protein uL1</fullName>
    </recommendedName>
</protein>
<dbReference type="Gene3D" id="3.40.50.790">
    <property type="match status" value="1"/>
</dbReference>
<dbReference type="PANTHER" id="PTHR36427:SF3">
    <property type="entry name" value="LARGE RIBOSOMAL SUBUNIT PROTEIN UL1M"/>
    <property type="match status" value="1"/>
</dbReference>
<comment type="function">
    <text evidence="11">Binds directly to 23S rRNA. The L1 stalk is quite mobile in the ribosome, and is involved in E site tRNA release.</text>
</comment>
<evidence type="ECO:0000313" key="14">
    <source>
        <dbReference type="Proteomes" id="UP000294418"/>
    </source>
</evidence>
<dbReference type="SUPFAM" id="SSF56808">
    <property type="entry name" value="Ribosomal protein L1"/>
    <property type="match status" value="1"/>
</dbReference>
<evidence type="ECO:0000256" key="5">
    <source>
        <dbReference type="ARBA" id="ARBA00022845"/>
    </source>
</evidence>
<dbReference type="HAMAP" id="MF_01318_B">
    <property type="entry name" value="Ribosomal_uL1_B"/>
    <property type="match status" value="1"/>
</dbReference>
<dbReference type="Proteomes" id="UP000294418">
    <property type="component" value="Chromosome"/>
</dbReference>
<dbReference type="InterPro" id="IPR023673">
    <property type="entry name" value="Ribosomal_uL1_CS"/>
</dbReference>
<dbReference type="Pfam" id="PF00687">
    <property type="entry name" value="Ribosomal_L1"/>
    <property type="match status" value="1"/>
</dbReference>
<dbReference type="RefSeq" id="WP_157989823.1">
    <property type="nucleotide sequence ID" value="NZ_LR217720.1"/>
</dbReference>
<reference evidence="13 14" key="1">
    <citation type="submission" date="2019-02" db="EMBL/GenBank/DDBJ databases">
        <authorList>
            <person name="Manzano-Marin A."/>
            <person name="Manzano-Marin A."/>
        </authorList>
    </citation>
    <scope>NUCLEOTIDE SEQUENCE [LARGE SCALE GENOMIC DNA]</scope>
    <source>
        <strain evidence="13 14">ErCilaricifoliae</strain>
    </source>
</reference>
<keyword evidence="6 11" id="KW-0694">RNA-binding</keyword>
<dbReference type="PIRSF" id="PIRSF002155">
    <property type="entry name" value="Ribosomal_L1"/>
    <property type="match status" value="1"/>
</dbReference>
<dbReference type="GO" id="GO:0022625">
    <property type="term" value="C:cytosolic large ribosomal subunit"/>
    <property type="evidence" value="ECO:0007669"/>
    <property type="project" value="TreeGrafter"/>
</dbReference>
<evidence type="ECO:0000256" key="2">
    <source>
        <dbReference type="ARBA" id="ARBA00022491"/>
    </source>
</evidence>
<dbReference type="CDD" id="cd00403">
    <property type="entry name" value="Ribosomal_L1"/>
    <property type="match status" value="1"/>
</dbReference>
<evidence type="ECO:0000256" key="8">
    <source>
        <dbReference type="ARBA" id="ARBA00023274"/>
    </source>
</evidence>
<keyword evidence="8 11" id="KW-0687">Ribonucleoprotein</keyword>
<keyword evidence="3 11" id="KW-0820">tRNA-binding</keyword>
<dbReference type="GO" id="GO:0003735">
    <property type="term" value="F:structural constituent of ribosome"/>
    <property type="evidence" value="ECO:0007669"/>
    <property type="project" value="InterPro"/>
</dbReference>
<evidence type="ECO:0000313" key="13">
    <source>
        <dbReference type="EMBL" id="VFP84351.1"/>
    </source>
</evidence>
<dbReference type="FunFam" id="3.40.50.790:FF:000001">
    <property type="entry name" value="50S ribosomal protein L1"/>
    <property type="match status" value="1"/>
</dbReference>
<dbReference type="Gene3D" id="3.30.190.20">
    <property type="match status" value="1"/>
</dbReference>
<comment type="similarity">
    <text evidence="1 11 12">Belongs to the universal ribosomal protein uL1 family.</text>
</comment>
<name>A0A451DD68_9GAMM</name>
<dbReference type="InterPro" id="IPR028364">
    <property type="entry name" value="Ribosomal_uL1/biogenesis"/>
</dbReference>
<dbReference type="InterPro" id="IPR016095">
    <property type="entry name" value="Ribosomal_uL1_3-a/b-sand"/>
</dbReference>
<accession>A0A451DD68</accession>
<dbReference type="GO" id="GO:0000049">
    <property type="term" value="F:tRNA binding"/>
    <property type="evidence" value="ECO:0007669"/>
    <property type="project" value="UniProtKB-KW"/>
</dbReference>
<evidence type="ECO:0000256" key="12">
    <source>
        <dbReference type="RuleBase" id="RU000659"/>
    </source>
</evidence>
<evidence type="ECO:0000256" key="4">
    <source>
        <dbReference type="ARBA" id="ARBA00022730"/>
    </source>
</evidence>
<comment type="subunit">
    <text evidence="11">Part of the 50S ribosomal subunit.</text>
</comment>
<dbReference type="NCBIfam" id="TIGR01169">
    <property type="entry name" value="rplA_bact"/>
    <property type="match status" value="1"/>
</dbReference>
<evidence type="ECO:0000256" key="10">
    <source>
        <dbReference type="ARBA" id="ARBA00059110"/>
    </source>
</evidence>
<organism evidence="13 14">
    <name type="scientific">Candidatus Erwinia haradaeae</name>
    <dbReference type="NCBI Taxonomy" id="1922217"/>
    <lineage>
        <taxon>Bacteria</taxon>
        <taxon>Pseudomonadati</taxon>
        <taxon>Pseudomonadota</taxon>
        <taxon>Gammaproteobacteria</taxon>
        <taxon>Enterobacterales</taxon>
        <taxon>Erwiniaceae</taxon>
        <taxon>Erwinia</taxon>
    </lineage>
</organism>
<keyword evidence="2 11" id="KW-0678">Repressor</keyword>
<keyword evidence="7 11" id="KW-0689">Ribosomal protein</keyword>
<dbReference type="EMBL" id="LR217720">
    <property type="protein sequence ID" value="VFP84351.1"/>
    <property type="molecule type" value="Genomic_DNA"/>
</dbReference>
<comment type="function">
    <text evidence="10 11">Protein L1 is also a translational repressor protein, it controls the translation of the L11 operon by binding to its mRNA.</text>
</comment>
<evidence type="ECO:0000256" key="6">
    <source>
        <dbReference type="ARBA" id="ARBA00022884"/>
    </source>
</evidence>
<dbReference type="InterPro" id="IPR005878">
    <property type="entry name" value="Ribosom_uL1_bac-type"/>
</dbReference>
<sequence>MAKLTRRMRAIREQIHKNKLYNISEALILTKEQATAKFIESVDVAINLSIDARKSDQNIRGSSMLPHGTGQSIRVAVFANRDHAIAARDAGAELIGMEDLVEQIKKGKMNFDVVIASPDSMHLVSQVGQILGPRGLMPNPKVGTVTKNIAEAVKNAKSGQIRYRNDKNGIVHITFGKANFDVDQLKENLESFLFTLKKTKPPQAKGVFIKKVSISSTMGACIAVDLASLSACMT</sequence>
<dbReference type="InterPro" id="IPR002143">
    <property type="entry name" value="Ribosomal_uL1"/>
</dbReference>
<gene>
    <name evidence="11 13" type="primary">rplA</name>
    <name evidence="13" type="ORF">ERCILAFE3058_431</name>
</gene>
<keyword evidence="4 11" id="KW-0699">rRNA-binding</keyword>
<dbReference type="GO" id="GO:0006417">
    <property type="term" value="P:regulation of translation"/>
    <property type="evidence" value="ECO:0007669"/>
    <property type="project" value="UniProtKB-KW"/>
</dbReference>
<dbReference type="AlphaFoldDB" id="A0A451DD68"/>